<dbReference type="EC" id="5.4.99.25" evidence="1"/>
<organism evidence="6">
    <name type="scientific">viral metagenome</name>
    <dbReference type="NCBI Taxonomy" id="1070528"/>
    <lineage>
        <taxon>unclassified sequences</taxon>
        <taxon>metagenomes</taxon>
        <taxon>organismal metagenomes</taxon>
    </lineage>
</organism>
<dbReference type="PANTHER" id="PTHR13767">
    <property type="entry name" value="TRNA-PSEUDOURIDINE SYNTHASE"/>
    <property type="match status" value="1"/>
</dbReference>
<keyword evidence="3" id="KW-0413">Isomerase</keyword>
<dbReference type="InterPro" id="IPR020103">
    <property type="entry name" value="PsdUridine_synth_cat_dom_sf"/>
</dbReference>
<accession>A0A6M3MAX4</accession>
<reference evidence="6" key="1">
    <citation type="submission" date="2020-03" db="EMBL/GenBank/DDBJ databases">
        <title>The deep terrestrial virosphere.</title>
        <authorList>
            <person name="Holmfeldt K."/>
            <person name="Nilsson E."/>
            <person name="Simone D."/>
            <person name="Lopez-Fernandez M."/>
            <person name="Wu X."/>
            <person name="de Brujin I."/>
            <person name="Lundin D."/>
            <person name="Andersson A."/>
            <person name="Bertilsson S."/>
            <person name="Dopson M."/>
        </authorList>
    </citation>
    <scope>NUCLEOTIDE SEQUENCE</scope>
    <source>
        <strain evidence="6">MM171B00786</strain>
    </source>
</reference>
<dbReference type="GO" id="GO:1990481">
    <property type="term" value="P:mRNA pseudouridine synthesis"/>
    <property type="evidence" value="ECO:0007669"/>
    <property type="project" value="TreeGrafter"/>
</dbReference>
<dbReference type="NCBIfam" id="TIGR00431">
    <property type="entry name" value="TruB"/>
    <property type="match status" value="1"/>
</dbReference>
<evidence type="ECO:0000259" key="5">
    <source>
        <dbReference type="Pfam" id="PF16198"/>
    </source>
</evidence>
<dbReference type="PANTHER" id="PTHR13767:SF2">
    <property type="entry name" value="PSEUDOURIDYLATE SYNTHASE TRUB1"/>
    <property type="match status" value="1"/>
</dbReference>
<dbReference type="Pfam" id="PF16198">
    <property type="entry name" value="TruB_C_2"/>
    <property type="match status" value="1"/>
</dbReference>
<proteinExistence type="inferred from homology"/>
<dbReference type="SUPFAM" id="SSF55120">
    <property type="entry name" value="Pseudouridine synthase"/>
    <property type="match status" value="1"/>
</dbReference>
<evidence type="ECO:0000256" key="2">
    <source>
        <dbReference type="ARBA" id="ARBA00022694"/>
    </source>
</evidence>
<evidence type="ECO:0000259" key="4">
    <source>
        <dbReference type="Pfam" id="PF01509"/>
    </source>
</evidence>
<dbReference type="Gene3D" id="3.30.2350.10">
    <property type="entry name" value="Pseudouridine synthase"/>
    <property type="match status" value="1"/>
</dbReference>
<dbReference type="InterPro" id="IPR014780">
    <property type="entry name" value="tRNA_psdUridine_synth_TruB"/>
</dbReference>
<feature type="domain" description="tRNA pseudouridylate synthase B C-terminal" evidence="5">
    <location>
        <begin position="173"/>
        <end position="214"/>
    </location>
</feature>
<dbReference type="HAMAP" id="MF_01080">
    <property type="entry name" value="TruB_bact"/>
    <property type="match status" value="1"/>
</dbReference>
<name>A0A6M3MAX4_9ZZZZ</name>
<dbReference type="GO" id="GO:0003723">
    <property type="term" value="F:RNA binding"/>
    <property type="evidence" value="ECO:0007669"/>
    <property type="project" value="InterPro"/>
</dbReference>
<protein>
    <recommendedName>
        <fullName evidence="1">tRNA pseudouridine(55) synthase</fullName>
        <ecNumber evidence="1">5.4.99.25</ecNumber>
    </recommendedName>
</protein>
<dbReference type="InterPro" id="IPR032819">
    <property type="entry name" value="TruB_C"/>
</dbReference>
<dbReference type="CDD" id="cd02573">
    <property type="entry name" value="PseudoU_synth_EcTruB"/>
    <property type="match status" value="1"/>
</dbReference>
<evidence type="ECO:0000256" key="3">
    <source>
        <dbReference type="ARBA" id="ARBA00023235"/>
    </source>
</evidence>
<keyword evidence="2" id="KW-0819">tRNA processing</keyword>
<sequence>MFLLINKPKGITSHDVIYFVRKVTGEKKVGHAGTLDPNATGLLIVGVGRNSTKKLGWIAKDTKKMYEAEIFLGEERDTDDSEGQIISKKNDFPAPNMALLKKTLKGFKGKQKQKPPAYSALKIKGKKAYELARKGEKVFLKERDITIYSIELFQYKYPVLKIKTTVSSGTYIRALARDIGEQLGCGAYLRNLKRTGIGNFDLKDSIEMDKLTADNWNNFAIEID</sequence>
<evidence type="ECO:0000256" key="1">
    <source>
        <dbReference type="ARBA" id="ARBA00012787"/>
    </source>
</evidence>
<dbReference type="InterPro" id="IPR002501">
    <property type="entry name" value="PsdUridine_synth_N"/>
</dbReference>
<dbReference type="GO" id="GO:0160148">
    <property type="term" value="F:tRNA pseudouridine(55) synthase activity"/>
    <property type="evidence" value="ECO:0007669"/>
    <property type="project" value="UniProtKB-EC"/>
</dbReference>
<dbReference type="EMBL" id="MT143839">
    <property type="protein sequence ID" value="QJB03320.1"/>
    <property type="molecule type" value="Genomic_DNA"/>
</dbReference>
<feature type="domain" description="Pseudouridine synthase II N-terminal" evidence="4">
    <location>
        <begin position="21"/>
        <end position="172"/>
    </location>
</feature>
<gene>
    <name evidence="6" type="ORF">MM171B00786_0005</name>
</gene>
<dbReference type="AlphaFoldDB" id="A0A6M3MAX4"/>
<dbReference type="Pfam" id="PF01509">
    <property type="entry name" value="TruB_N"/>
    <property type="match status" value="1"/>
</dbReference>
<evidence type="ECO:0000313" key="6">
    <source>
        <dbReference type="EMBL" id="QJB03320.1"/>
    </source>
</evidence>
<dbReference type="GO" id="GO:0006400">
    <property type="term" value="P:tRNA modification"/>
    <property type="evidence" value="ECO:0007669"/>
    <property type="project" value="TreeGrafter"/>
</dbReference>